<evidence type="ECO:0000313" key="4">
    <source>
        <dbReference type="Proteomes" id="UP001596523"/>
    </source>
</evidence>
<reference evidence="4" key="1">
    <citation type="journal article" date="2019" name="Int. J. Syst. Evol. Microbiol.">
        <title>The Global Catalogue of Microorganisms (GCM) 10K type strain sequencing project: providing services to taxonomists for standard genome sequencing and annotation.</title>
        <authorList>
            <consortium name="The Broad Institute Genomics Platform"/>
            <consortium name="The Broad Institute Genome Sequencing Center for Infectious Disease"/>
            <person name="Wu L."/>
            <person name="Ma J."/>
        </authorList>
    </citation>
    <scope>NUCLEOTIDE SEQUENCE [LARGE SCALE GENOMIC DNA]</scope>
    <source>
        <strain evidence="4">SYNS20</strain>
    </source>
</reference>
<feature type="transmembrane region" description="Helical" evidence="2">
    <location>
        <begin position="69"/>
        <end position="91"/>
    </location>
</feature>
<evidence type="ECO:0000256" key="2">
    <source>
        <dbReference type="SAM" id="Phobius"/>
    </source>
</evidence>
<gene>
    <name evidence="3" type="ORF">ACFQVC_04970</name>
</gene>
<keyword evidence="4" id="KW-1185">Reference proteome</keyword>
<feature type="transmembrane region" description="Helical" evidence="2">
    <location>
        <begin position="42"/>
        <end position="63"/>
    </location>
</feature>
<dbReference type="Proteomes" id="UP001596523">
    <property type="component" value="Unassembled WGS sequence"/>
</dbReference>
<feature type="compositionally biased region" description="Basic and acidic residues" evidence="1">
    <location>
        <begin position="273"/>
        <end position="285"/>
    </location>
</feature>
<proteinExistence type="predicted"/>
<dbReference type="Pfam" id="PF19609">
    <property type="entry name" value="DUF6114"/>
    <property type="match status" value="1"/>
</dbReference>
<dbReference type="EMBL" id="JBHTCF010000001">
    <property type="protein sequence ID" value="MFC7303568.1"/>
    <property type="molecule type" value="Genomic_DNA"/>
</dbReference>
<dbReference type="InterPro" id="IPR046096">
    <property type="entry name" value="DUF6114"/>
</dbReference>
<feature type="region of interest" description="Disordered" evidence="1">
    <location>
        <begin position="228"/>
        <end position="365"/>
    </location>
</feature>
<organism evidence="3 4">
    <name type="scientific">Streptomyces monticola</name>
    <dbReference type="NCBI Taxonomy" id="2666263"/>
    <lineage>
        <taxon>Bacteria</taxon>
        <taxon>Bacillati</taxon>
        <taxon>Actinomycetota</taxon>
        <taxon>Actinomycetes</taxon>
        <taxon>Kitasatosporales</taxon>
        <taxon>Streptomycetaceae</taxon>
        <taxon>Streptomyces</taxon>
    </lineage>
</organism>
<keyword evidence="2" id="KW-1133">Transmembrane helix</keyword>
<keyword evidence="2" id="KW-0812">Transmembrane</keyword>
<evidence type="ECO:0000313" key="3">
    <source>
        <dbReference type="EMBL" id="MFC7303568.1"/>
    </source>
</evidence>
<keyword evidence="2" id="KW-0472">Membrane</keyword>
<evidence type="ECO:0000256" key="1">
    <source>
        <dbReference type="SAM" id="MobiDB-lite"/>
    </source>
</evidence>
<accession>A0ABW2JC55</accession>
<dbReference type="RefSeq" id="WP_381826782.1">
    <property type="nucleotide sequence ID" value="NZ_JBHTCF010000001.1"/>
</dbReference>
<name>A0ABW2JC55_9ACTN</name>
<feature type="compositionally biased region" description="Low complexity" evidence="1">
    <location>
        <begin position="247"/>
        <end position="264"/>
    </location>
</feature>
<comment type="caution">
    <text evidence="3">The sequence shown here is derived from an EMBL/GenBank/DDBJ whole genome shotgun (WGS) entry which is preliminary data.</text>
</comment>
<feature type="region of interest" description="Disordered" evidence="1">
    <location>
        <begin position="146"/>
        <end position="176"/>
    </location>
</feature>
<sequence length="517" mass="53001">MIGLVLGFGAELAKETGAWLDRLLPAPRARARLRSWRRRRPFWAGLWTVLGGLEMIFLPLAPLPLMLKVGVGAMSAIGVGLVLIAGGLFFVFAPAQRMFVSVVTAIASLVSLATTNLGGFGIGVGLGLLGSSMAFGWLPHRRPAAPDSRAVAAPTPVGEVASPKAPESRPARRTPALSAGGGAALVLVLAAGLLAGAPGTGVAAERCREPKRLPWPLNHLPAPPLPWERDLPLCPDGTGDGQVPDEGGPLSPGSGGPSNPAGGPRTDEDAERTDEKGGEDGKGAEDGGEDGGEGGGAEVSLPCLTGVDTGGLDNPPPEGEPPSGAGPSSGGKNGVPEKTAGRGRTGAPDDLTALKPPLVVGDQPGPGRATYPVSPYHPTVDAARLAATDAIIHGSTYLPTAGGGRIKVLWVHAERIVARDYHFEVKGPGGRTHVLDVQLDIRDVDVYATYLKGAIEIPHLRVRTPRICVGADVIPANLPVAVQLPELTLAPVTAGQVLVDAADVRYTILNSSPLRGS</sequence>
<protein>
    <submittedName>
        <fullName evidence="3">DUF6114 domain-containing protein</fullName>
    </submittedName>
</protein>